<dbReference type="Proteomes" id="UP001596138">
    <property type="component" value="Unassembled WGS sequence"/>
</dbReference>
<accession>A0ABW1SVI4</accession>
<dbReference type="Pfam" id="PF11225">
    <property type="entry name" value="DUF3024"/>
    <property type="match status" value="1"/>
</dbReference>
<organism evidence="1 2">
    <name type="scientific">Longivirga aurantiaca</name>
    <dbReference type="NCBI Taxonomy" id="1837743"/>
    <lineage>
        <taxon>Bacteria</taxon>
        <taxon>Bacillati</taxon>
        <taxon>Actinomycetota</taxon>
        <taxon>Actinomycetes</taxon>
        <taxon>Sporichthyales</taxon>
        <taxon>Sporichthyaceae</taxon>
        <taxon>Longivirga</taxon>
    </lineage>
</organism>
<evidence type="ECO:0000313" key="1">
    <source>
        <dbReference type="EMBL" id="MFC6236411.1"/>
    </source>
</evidence>
<dbReference type="RefSeq" id="WP_386763457.1">
    <property type="nucleotide sequence ID" value="NZ_JBHSTI010000002.1"/>
</dbReference>
<evidence type="ECO:0000313" key="2">
    <source>
        <dbReference type="Proteomes" id="UP001596138"/>
    </source>
</evidence>
<dbReference type="EMBL" id="JBHSTI010000002">
    <property type="protein sequence ID" value="MFC6236411.1"/>
    <property type="molecule type" value="Genomic_DNA"/>
</dbReference>
<sequence length="92" mass="10684">MPAEMQDQVTVECDVAPRHITLVECRPPWRGDGEWTRSPIARLRYTKSTGLWSLYWCDQHEAFHLYPYSSPTSTVADLLDEIDRDPTALFWG</sequence>
<name>A0ABW1SVI4_9ACTN</name>
<keyword evidence="2" id="KW-1185">Reference proteome</keyword>
<protein>
    <submittedName>
        <fullName evidence="1">DUF3024 domain-containing protein</fullName>
    </submittedName>
</protein>
<gene>
    <name evidence="1" type="ORF">ACFQGU_00855</name>
</gene>
<dbReference type="InterPro" id="IPR021388">
    <property type="entry name" value="DUF3024"/>
</dbReference>
<proteinExistence type="predicted"/>
<comment type="caution">
    <text evidence="1">The sequence shown here is derived from an EMBL/GenBank/DDBJ whole genome shotgun (WGS) entry which is preliminary data.</text>
</comment>
<reference evidence="2" key="1">
    <citation type="journal article" date="2019" name="Int. J. Syst. Evol. Microbiol.">
        <title>The Global Catalogue of Microorganisms (GCM) 10K type strain sequencing project: providing services to taxonomists for standard genome sequencing and annotation.</title>
        <authorList>
            <consortium name="The Broad Institute Genomics Platform"/>
            <consortium name="The Broad Institute Genome Sequencing Center for Infectious Disease"/>
            <person name="Wu L."/>
            <person name="Ma J."/>
        </authorList>
    </citation>
    <scope>NUCLEOTIDE SEQUENCE [LARGE SCALE GENOMIC DNA]</scope>
    <source>
        <strain evidence="2">CGMCC 4.7317</strain>
    </source>
</reference>